<evidence type="ECO:0000256" key="1">
    <source>
        <dbReference type="SAM" id="MobiDB-lite"/>
    </source>
</evidence>
<evidence type="ECO:0000313" key="2">
    <source>
        <dbReference type="EMBL" id="KAF2659401.1"/>
    </source>
</evidence>
<organism evidence="2 3">
    <name type="scientific">Lophiostoma macrostomum CBS 122681</name>
    <dbReference type="NCBI Taxonomy" id="1314788"/>
    <lineage>
        <taxon>Eukaryota</taxon>
        <taxon>Fungi</taxon>
        <taxon>Dikarya</taxon>
        <taxon>Ascomycota</taxon>
        <taxon>Pezizomycotina</taxon>
        <taxon>Dothideomycetes</taxon>
        <taxon>Pleosporomycetidae</taxon>
        <taxon>Pleosporales</taxon>
        <taxon>Lophiostomataceae</taxon>
        <taxon>Lophiostoma</taxon>
    </lineage>
</organism>
<reference evidence="2" key="1">
    <citation type="journal article" date="2020" name="Stud. Mycol.">
        <title>101 Dothideomycetes genomes: a test case for predicting lifestyles and emergence of pathogens.</title>
        <authorList>
            <person name="Haridas S."/>
            <person name="Albert R."/>
            <person name="Binder M."/>
            <person name="Bloem J."/>
            <person name="Labutti K."/>
            <person name="Salamov A."/>
            <person name="Andreopoulos B."/>
            <person name="Baker S."/>
            <person name="Barry K."/>
            <person name="Bills G."/>
            <person name="Bluhm B."/>
            <person name="Cannon C."/>
            <person name="Castanera R."/>
            <person name="Culley D."/>
            <person name="Daum C."/>
            <person name="Ezra D."/>
            <person name="Gonzalez J."/>
            <person name="Henrissat B."/>
            <person name="Kuo A."/>
            <person name="Liang C."/>
            <person name="Lipzen A."/>
            <person name="Lutzoni F."/>
            <person name="Magnuson J."/>
            <person name="Mondo S."/>
            <person name="Nolan M."/>
            <person name="Ohm R."/>
            <person name="Pangilinan J."/>
            <person name="Park H.-J."/>
            <person name="Ramirez L."/>
            <person name="Alfaro M."/>
            <person name="Sun H."/>
            <person name="Tritt A."/>
            <person name="Yoshinaga Y."/>
            <person name="Zwiers L.-H."/>
            <person name="Turgeon B."/>
            <person name="Goodwin S."/>
            <person name="Spatafora J."/>
            <person name="Crous P."/>
            <person name="Grigoriev I."/>
        </authorList>
    </citation>
    <scope>NUCLEOTIDE SEQUENCE</scope>
    <source>
        <strain evidence="2">CBS 122681</strain>
    </source>
</reference>
<dbReference type="AlphaFoldDB" id="A0A6A6TJB4"/>
<dbReference type="EMBL" id="MU004307">
    <property type="protein sequence ID" value="KAF2659401.1"/>
    <property type="molecule type" value="Genomic_DNA"/>
</dbReference>
<dbReference type="Proteomes" id="UP000799324">
    <property type="component" value="Unassembled WGS sequence"/>
</dbReference>
<sequence>MYSLLCQCSGAIENSILGKRAPVIDLTASSEIHVASILDQGQDIREHLRPAYVKVRKVGRTILPSLPLRPALHFKSNFQTTCLALSAPHERARADFISTPSSIWRILLTQHPVSNMPEGDLTVSTNNRSDENRNASNNRLRRTSSYEERRAQVDEICRAYAMQPEDQISLLHTVLYLTHPIKMEDRIGQTHACLSTQSYGQSTTALLRILLRCVDPIKSGFCSNALQFAFAVAIREGGKLFSRGTENYALVIALGALIYLCEPILARHHVFQMGFREDEATVPGEKDMPLRKTCTHRLNQDHGRKWFCPIAIEPSLLVLLSANSFQVYPRRSW</sequence>
<evidence type="ECO:0000313" key="3">
    <source>
        <dbReference type="Proteomes" id="UP000799324"/>
    </source>
</evidence>
<protein>
    <submittedName>
        <fullName evidence="2">Uncharacterized protein</fullName>
    </submittedName>
</protein>
<feature type="region of interest" description="Disordered" evidence="1">
    <location>
        <begin position="116"/>
        <end position="146"/>
    </location>
</feature>
<gene>
    <name evidence="2" type="ORF">K491DRAFT_194335</name>
</gene>
<proteinExistence type="predicted"/>
<keyword evidence="3" id="KW-1185">Reference proteome</keyword>
<name>A0A6A6TJB4_9PLEO</name>
<accession>A0A6A6TJB4</accession>